<dbReference type="OrthoDB" id="10035969at2759"/>
<dbReference type="InParanoid" id="A0A078A7B6"/>
<feature type="transmembrane region" description="Helical" evidence="1">
    <location>
        <begin position="641"/>
        <end position="659"/>
    </location>
</feature>
<dbReference type="PANTHER" id="PTHR11319:SF35">
    <property type="entry name" value="OUTER MEMBRANE PROTEIN PMPC-RELATED"/>
    <property type="match status" value="1"/>
</dbReference>
<proteinExistence type="predicted"/>
<dbReference type="PANTHER" id="PTHR11319">
    <property type="entry name" value="G PROTEIN-COUPLED RECEPTOR-RELATED"/>
    <property type="match status" value="1"/>
</dbReference>
<evidence type="ECO:0008006" key="4">
    <source>
        <dbReference type="Google" id="ProtNLM"/>
    </source>
</evidence>
<keyword evidence="1" id="KW-0812">Transmembrane</keyword>
<dbReference type="InterPro" id="IPR011050">
    <property type="entry name" value="Pectin_lyase_fold/virulence"/>
</dbReference>
<keyword evidence="3" id="KW-1185">Reference proteome</keyword>
<evidence type="ECO:0000256" key="1">
    <source>
        <dbReference type="SAM" id="Phobius"/>
    </source>
</evidence>
<evidence type="ECO:0000313" key="3">
    <source>
        <dbReference type="Proteomes" id="UP000039865"/>
    </source>
</evidence>
<feature type="transmembrane region" description="Helical" evidence="1">
    <location>
        <begin position="846"/>
        <end position="863"/>
    </location>
</feature>
<feature type="transmembrane region" description="Helical" evidence="1">
    <location>
        <begin position="883"/>
        <end position="903"/>
    </location>
</feature>
<feature type="transmembrane region" description="Helical" evidence="1">
    <location>
        <begin position="805"/>
        <end position="826"/>
    </location>
</feature>
<dbReference type="SUPFAM" id="SSF51126">
    <property type="entry name" value="Pectin lyase-like"/>
    <property type="match status" value="1"/>
</dbReference>
<keyword evidence="1" id="KW-0472">Membrane</keyword>
<sequence length="1317" mass="151518">MQPIMLELFSYNRAMFGGVLIGSSVALVTVKDTQFLNNFGNQFGVIRLSTQITYSFENCKFINNGATGAASTMILIETYPGIIKDCEFRGNYNLDKQSGLGLINLISASQAQIINSKFIDNYANYTHPGIYMTLSSVVIIDCLFENTKSLQLYNKYFSYNGNFIQVLSDSRIDINNTIFRNGRAIYFFNNKAGKSGDCIYSDNTQEEILINETFFLSEYNSNFLYLNQIGKFQMNDTILRGNQSKVGGCLYMNQDLLEKDFTPKAIEGNEQLIILNSTFKFCQAQKGGAAYFEDVQGLLIGNNSNFFYNRAFKEDSAFGGAIDFYCGSISWNYLEPIMGPRITLTRNYANIYGDNISSVAKYMTKLSTEQYNQLKIIQNDDQRRRFLQAISSELMSATNTNKDSSQIIQNQQSGGNVPNLYFALIDKYGQIVYSDQNSKLYVQVNTEVKKNENQQFSAAFEATTQYNIIDGIFNVDNLVLTATPNTTDGIDYNLPDNQQIYSDAVELQQYNVTVQLRTCLEGEELLSSGKCRSCQGPDYYLLKKTSKITNCLECQKSKSYCDGGNQVFPKANYWRSSMDSDNFISCRNPIACLGRNGKENNYLGSCRQGYQGILCIDCQLGFSRTGTTYLCSNCPDPTANAFRLIGLLTVMIMLMCFMVRSTLQGALAKKNFISVYWPEQLSEFFNFAKPVSESSTQFVSIDCFVDLRENNQDKGKQQETYVMQQSTEQTTQNQNNEVIMMKDEEIVDIQKIAKTDKKLRKKTLSGLGIPMFGFFRLYRGRLNLDKFKTKQTLGFLYNGYRNHSYYWEIIIMYRKITIIFISVFMAQSGKIVQPFANFRLNTLEQISLASSVLTVYCGIFYIADVTLTSESQFNLGEDAKLALFALIVISNAIFFGYWVTQFLQEIKTTLRSKNPLIYKYLYLCGNNRILEKEIKIQNLVEKQQDFINDIEKINDYLIEQKKVYQSGRIPQEDKDFKKAMIALQQFQKETMNKRKFNKQETTNLDNYSQVVAVRSTLRNTVKSFQQQLTEDKLIDIQELELYQNNKEQQIMLEDSMYQSSIGNTQGEDEYYQIEQEISQIYNKPVHTFENSQADLNDWSQTNAGFQLPFSQEEQKNLNQIYRNKTNKDIKERQTNFEKAHLHFQLPLEQSQQKDQNSSRFQQKLMQQHPLTFRVNLARLNEASRQYQSQEIDMVDDDLTLTSRRNLENPYRNQGQNNDSFGLPYDSKLQRNEEDDFSSGLDLLVSNLQTKRIEEDIITLQKSKETIGNAKNSRIVLRNKKKKSQNAIENLNTGTIKKKRLRKNNLNEVLEKSLTKEL</sequence>
<dbReference type="OMA" id="IMGPRIT"/>
<organism evidence="2 3">
    <name type="scientific">Stylonychia lemnae</name>
    <name type="common">Ciliate</name>
    <dbReference type="NCBI Taxonomy" id="5949"/>
    <lineage>
        <taxon>Eukaryota</taxon>
        <taxon>Sar</taxon>
        <taxon>Alveolata</taxon>
        <taxon>Ciliophora</taxon>
        <taxon>Intramacronucleata</taxon>
        <taxon>Spirotrichea</taxon>
        <taxon>Stichotrichia</taxon>
        <taxon>Sporadotrichida</taxon>
        <taxon>Oxytrichidae</taxon>
        <taxon>Stylonychinae</taxon>
        <taxon>Stylonychia</taxon>
    </lineage>
</organism>
<dbReference type="EMBL" id="CCKQ01005450">
    <property type="protein sequence ID" value="CDW76686.1"/>
    <property type="molecule type" value="Genomic_DNA"/>
</dbReference>
<evidence type="ECO:0000313" key="2">
    <source>
        <dbReference type="EMBL" id="CDW76686.1"/>
    </source>
</evidence>
<gene>
    <name evidence="2" type="primary">Contig13189.g14074</name>
    <name evidence="2" type="ORF">STYLEM_5647</name>
</gene>
<protein>
    <recommendedName>
        <fullName evidence="4">Transmembrane protein</fullName>
    </recommendedName>
</protein>
<reference evidence="2 3" key="1">
    <citation type="submission" date="2014-06" db="EMBL/GenBank/DDBJ databases">
        <authorList>
            <person name="Swart Estienne"/>
        </authorList>
    </citation>
    <scope>NUCLEOTIDE SEQUENCE [LARGE SCALE GENOMIC DNA]</scope>
    <source>
        <strain evidence="2 3">130c</strain>
    </source>
</reference>
<name>A0A078A7B6_STYLE</name>
<dbReference type="Proteomes" id="UP000039865">
    <property type="component" value="Unassembled WGS sequence"/>
</dbReference>
<accession>A0A078A7B6</accession>
<keyword evidence="1" id="KW-1133">Transmembrane helix</keyword>